<dbReference type="HOGENOM" id="CLU_2543981_0_0_1"/>
<name>A7EG24_SCLS1</name>
<evidence type="ECO:0000313" key="1">
    <source>
        <dbReference type="EMBL" id="EDO01790.1"/>
    </source>
</evidence>
<dbReference type="AlphaFoldDB" id="A7EG24"/>
<keyword evidence="2" id="KW-1185">Reference proteome</keyword>
<reference evidence="2" key="1">
    <citation type="journal article" date="2011" name="PLoS Genet.">
        <title>Genomic analysis of the necrotrophic fungal pathogens Sclerotinia sclerotiorum and Botrytis cinerea.</title>
        <authorList>
            <person name="Amselem J."/>
            <person name="Cuomo C.A."/>
            <person name="van Kan J.A."/>
            <person name="Viaud M."/>
            <person name="Benito E.P."/>
            <person name="Couloux A."/>
            <person name="Coutinho P.M."/>
            <person name="de Vries R.P."/>
            <person name="Dyer P.S."/>
            <person name="Fillinger S."/>
            <person name="Fournier E."/>
            <person name="Gout L."/>
            <person name="Hahn M."/>
            <person name="Kohn L."/>
            <person name="Lapalu N."/>
            <person name="Plummer K.M."/>
            <person name="Pradier J.M."/>
            <person name="Quevillon E."/>
            <person name="Sharon A."/>
            <person name="Simon A."/>
            <person name="ten Have A."/>
            <person name="Tudzynski B."/>
            <person name="Tudzynski P."/>
            <person name="Wincker P."/>
            <person name="Andrew M."/>
            <person name="Anthouard V."/>
            <person name="Beever R.E."/>
            <person name="Beffa R."/>
            <person name="Benoit I."/>
            <person name="Bouzid O."/>
            <person name="Brault B."/>
            <person name="Chen Z."/>
            <person name="Choquer M."/>
            <person name="Collemare J."/>
            <person name="Cotton P."/>
            <person name="Danchin E.G."/>
            <person name="Da Silva C."/>
            <person name="Gautier A."/>
            <person name="Giraud C."/>
            <person name="Giraud T."/>
            <person name="Gonzalez C."/>
            <person name="Grossetete S."/>
            <person name="Guldener U."/>
            <person name="Henrissat B."/>
            <person name="Howlett B.J."/>
            <person name="Kodira C."/>
            <person name="Kretschmer M."/>
            <person name="Lappartient A."/>
            <person name="Leroch M."/>
            <person name="Levis C."/>
            <person name="Mauceli E."/>
            <person name="Neuveglise C."/>
            <person name="Oeser B."/>
            <person name="Pearson M."/>
            <person name="Poulain J."/>
            <person name="Poussereau N."/>
            <person name="Quesneville H."/>
            <person name="Rascle C."/>
            <person name="Schumacher J."/>
            <person name="Segurens B."/>
            <person name="Sexton A."/>
            <person name="Silva E."/>
            <person name="Sirven C."/>
            <person name="Soanes D.M."/>
            <person name="Talbot N.J."/>
            <person name="Templeton M."/>
            <person name="Yandava C."/>
            <person name="Yarden O."/>
            <person name="Zeng Q."/>
            <person name="Rollins J.A."/>
            <person name="Lebrun M.H."/>
            <person name="Dickman M."/>
        </authorList>
    </citation>
    <scope>NUCLEOTIDE SEQUENCE [LARGE SCALE GENOMIC DNA]</scope>
    <source>
        <strain evidence="2">ATCC 18683 / 1980 / Ss-1</strain>
    </source>
</reference>
<dbReference type="KEGG" id="ssl:SS1G_04265"/>
<evidence type="ECO:0000313" key="2">
    <source>
        <dbReference type="Proteomes" id="UP000001312"/>
    </source>
</evidence>
<organism evidence="1 2">
    <name type="scientific">Sclerotinia sclerotiorum (strain ATCC 18683 / 1980 / Ss-1)</name>
    <name type="common">White mold</name>
    <name type="synonym">Whetzelinia sclerotiorum</name>
    <dbReference type="NCBI Taxonomy" id="665079"/>
    <lineage>
        <taxon>Eukaryota</taxon>
        <taxon>Fungi</taxon>
        <taxon>Dikarya</taxon>
        <taxon>Ascomycota</taxon>
        <taxon>Pezizomycotina</taxon>
        <taxon>Leotiomycetes</taxon>
        <taxon>Helotiales</taxon>
        <taxon>Sclerotiniaceae</taxon>
        <taxon>Sclerotinia</taxon>
    </lineage>
</organism>
<sequence>MKVKDSRSGECPCLKGHSRVGRVPSNRIFRNDIHNKIEIIVLALTTAAGDTKNLQNSKNESVANWGVQSLHLEAIGDREVIKR</sequence>
<dbReference type="RefSeq" id="XP_001594458.1">
    <property type="nucleotide sequence ID" value="XM_001594408.1"/>
</dbReference>
<dbReference type="EMBL" id="CH476625">
    <property type="protein sequence ID" value="EDO01790.1"/>
    <property type="molecule type" value="Genomic_DNA"/>
</dbReference>
<accession>A7EG24</accession>
<gene>
    <name evidence="1" type="ORF">SS1G_04265</name>
</gene>
<protein>
    <submittedName>
        <fullName evidence="1">Uncharacterized protein</fullName>
    </submittedName>
</protein>
<dbReference type="GeneID" id="5491006"/>
<dbReference type="InParanoid" id="A7EG24"/>
<dbReference type="Proteomes" id="UP000001312">
    <property type="component" value="Unassembled WGS sequence"/>
</dbReference>
<proteinExistence type="predicted"/>